<evidence type="ECO:0000313" key="1">
    <source>
        <dbReference type="EMBL" id="MBO0610066.1"/>
    </source>
</evidence>
<dbReference type="Proteomes" id="UP000664617">
    <property type="component" value="Unassembled WGS sequence"/>
</dbReference>
<gene>
    <name evidence="1" type="ORF">J0911_13620</name>
</gene>
<organism evidence="1 2">
    <name type="scientific">Myceligenerans salitolerans</name>
    <dbReference type="NCBI Taxonomy" id="1230528"/>
    <lineage>
        <taxon>Bacteria</taxon>
        <taxon>Bacillati</taxon>
        <taxon>Actinomycetota</taxon>
        <taxon>Actinomycetes</taxon>
        <taxon>Micrococcales</taxon>
        <taxon>Promicromonosporaceae</taxon>
        <taxon>Myceligenerans</taxon>
    </lineage>
</organism>
<reference evidence="1 2" key="1">
    <citation type="submission" date="2021-03" db="EMBL/GenBank/DDBJ databases">
        <authorList>
            <person name="Xin L."/>
        </authorList>
    </citation>
    <scope>NUCLEOTIDE SEQUENCE [LARGE SCALE GENOMIC DNA]</scope>
    <source>
        <strain evidence="1 2">XHU 5031</strain>
    </source>
</reference>
<name>A0ABS3IBR8_9MICO</name>
<reference evidence="2" key="2">
    <citation type="submission" date="2023-07" db="EMBL/GenBank/DDBJ databases">
        <title>Myceligenerans salitolerans sp. nov., a halotolerant actinomycete isolated from a salt lake in Xinjiang, China.</title>
        <authorList>
            <person name="Guan T."/>
        </authorList>
    </citation>
    <scope>NUCLEOTIDE SEQUENCE [LARGE SCALE GENOMIC DNA]</scope>
    <source>
        <strain evidence="2">XHU 5031</strain>
    </source>
</reference>
<proteinExistence type="predicted"/>
<accession>A0ABS3IBR8</accession>
<comment type="caution">
    <text evidence="1">The sequence shown here is derived from an EMBL/GenBank/DDBJ whole genome shotgun (WGS) entry which is preliminary data.</text>
</comment>
<protein>
    <submittedName>
        <fullName evidence="1">Uncharacterized protein</fullName>
    </submittedName>
</protein>
<dbReference type="EMBL" id="JAFMPK010000047">
    <property type="protein sequence ID" value="MBO0610066.1"/>
    <property type="molecule type" value="Genomic_DNA"/>
</dbReference>
<sequence length="270" mass="29377">MAGSIPHTSTMEPGAAHATARRLAALVDHRPDGPAPLPPLEAFDASLRKVLPAFELMRREALEPRLVFVPAIGAAALDDMLGRAYENGPLAGRFGVPTMREITWSCDEERFVTVPSLWDVAVISARGAGKGPTHVMTALRSMVGHDGPARLDPPLSVYLCLQAGLVLAGDKPVDSRRPPVWTRLADTGLESRDVIWPIRSLVNQWGGHLPLQASWDTGWYIDTDVVADPSSGRRNERSTGHRGERIIVRYQANPLAGGKIRPTVLASWIR</sequence>
<evidence type="ECO:0000313" key="2">
    <source>
        <dbReference type="Proteomes" id="UP000664617"/>
    </source>
</evidence>
<dbReference type="RefSeq" id="WP_207276014.1">
    <property type="nucleotide sequence ID" value="NZ_JAFMPK010000047.1"/>
</dbReference>
<keyword evidence="2" id="KW-1185">Reference proteome</keyword>